<feature type="transmembrane region" description="Helical" evidence="1">
    <location>
        <begin position="66"/>
        <end position="83"/>
    </location>
</feature>
<keyword evidence="1" id="KW-0812">Transmembrane</keyword>
<protein>
    <submittedName>
        <fullName evidence="2">Uncharacterized protein</fullName>
    </submittedName>
</protein>
<evidence type="ECO:0000256" key="1">
    <source>
        <dbReference type="SAM" id="Phobius"/>
    </source>
</evidence>
<sequence>MRKLVIILFLSLIPSIATMILLIKFFPFTGLARVITIPITLFVNVIFLAFTLFITQKIKSKVLKSLILAVVILITIFVATILHPQEYLPSVITQLREMEF</sequence>
<name>A0A3A1UJK1_9BACL</name>
<evidence type="ECO:0000313" key="2">
    <source>
        <dbReference type="EMBL" id="RIX46563.1"/>
    </source>
</evidence>
<organism evidence="2 3">
    <name type="scientific">Paenibacillus nanensis</name>
    <dbReference type="NCBI Taxonomy" id="393251"/>
    <lineage>
        <taxon>Bacteria</taxon>
        <taxon>Bacillati</taxon>
        <taxon>Bacillota</taxon>
        <taxon>Bacilli</taxon>
        <taxon>Bacillales</taxon>
        <taxon>Paenibacillaceae</taxon>
        <taxon>Paenibacillus</taxon>
    </lineage>
</organism>
<gene>
    <name evidence="2" type="ORF">D3P08_26095</name>
</gene>
<accession>A0A3A1UJK1</accession>
<reference evidence="2 3" key="1">
    <citation type="submission" date="2018-09" db="EMBL/GenBank/DDBJ databases">
        <title>Paenibacillus aracenensis nov. sp. isolated from a cave in southern Spain.</title>
        <authorList>
            <person name="Jurado V."/>
            <person name="Gutierrez-Patricio S."/>
            <person name="Gonzalez-Pimentel J.L."/>
            <person name="Miller A.Z."/>
            <person name="Laiz L."/>
            <person name="Saiz-Jimenez C."/>
        </authorList>
    </citation>
    <scope>NUCLEOTIDE SEQUENCE [LARGE SCALE GENOMIC DNA]</scope>
    <source>
        <strain evidence="2 3">DSM 22867</strain>
    </source>
</reference>
<dbReference type="OrthoDB" id="2852938at2"/>
<keyword evidence="1" id="KW-0472">Membrane</keyword>
<dbReference type="RefSeq" id="WP_119603062.1">
    <property type="nucleotide sequence ID" value="NZ_QXQA01000026.1"/>
</dbReference>
<dbReference type="Proteomes" id="UP000266482">
    <property type="component" value="Unassembled WGS sequence"/>
</dbReference>
<keyword evidence="1" id="KW-1133">Transmembrane helix</keyword>
<comment type="caution">
    <text evidence="2">The sequence shown here is derived from an EMBL/GenBank/DDBJ whole genome shotgun (WGS) entry which is preliminary data.</text>
</comment>
<proteinExistence type="predicted"/>
<feature type="transmembrane region" description="Helical" evidence="1">
    <location>
        <begin position="32"/>
        <end position="54"/>
    </location>
</feature>
<evidence type="ECO:0000313" key="3">
    <source>
        <dbReference type="Proteomes" id="UP000266482"/>
    </source>
</evidence>
<dbReference type="EMBL" id="QXQA01000026">
    <property type="protein sequence ID" value="RIX46563.1"/>
    <property type="molecule type" value="Genomic_DNA"/>
</dbReference>
<keyword evidence="3" id="KW-1185">Reference proteome</keyword>
<feature type="transmembrane region" description="Helical" evidence="1">
    <location>
        <begin position="7"/>
        <end position="26"/>
    </location>
</feature>
<dbReference type="AlphaFoldDB" id="A0A3A1UJK1"/>